<organism evidence="5">
    <name type="scientific">marine sediment metagenome</name>
    <dbReference type="NCBI Taxonomy" id="412755"/>
    <lineage>
        <taxon>unclassified sequences</taxon>
        <taxon>metagenomes</taxon>
        <taxon>ecological metagenomes</taxon>
    </lineage>
</organism>
<sequence length="256" mass="28252">MIKTRILDLPTQSATHAHPEHQLVIGLQGCADFEVMGQGGAVNRLHACLVPGGEAHAFSGRGQNHMLIMDLPTQASGLADYADERLEALFERPRFIQLDHHLQGLLDFADHSLNQPLTAAGLNWHLGGVLLHALHERLLAPEQTRSRGLDAAELQHIDDFVQQHLDQGVSVAALAGRVHVSPSHFHSLFREATGKTPHQHVLELRLREAAKLLRETSLPVAQLASRCGFSSQSALNHAMRRQFGLTPRQLRLGRLH</sequence>
<dbReference type="GO" id="GO:0003700">
    <property type="term" value="F:DNA-binding transcription factor activity"/>
    <property type="evidence" value="ECO:0007669"/>
    <property type="project" value="InterPro"/>
</dbReference>
<evidence type="ECO:0000256" key="2">
    <source>
        <dbReference type="ARBA" id="ARBA00023125"/>
    </source>
</evidence>
<dbReference type="InterPro" id="IPR014710">
    <property type="entry name" value="RmlC-like_jellyroll"/>
</dbReference>
<reference evidence="5" key="1">
    <citation type="journal article" date="2015" name="Nature">
        <title>Complex archaea that bridge the gap between prokaryotes and eukaryotes.</title>
        <authorList>
            <person name="Spang A."/>
            <person name="Saw J.H."/>
            <person name="Jorgensen S.L."/>
            <person name="Zaremba-Niedzwiedzka K."/>
            <person name="Martijn J."/>
            <person name="Lind A.E."/>
            <person name="van Eijk R."/>
            <person name="Schleper C."/>
            <person name="Guy L."/>
            <person name="Ettema T.J."/>
        </authorList>
    </citation>
    <scope>NUCLEOTIDE SEQUENCE</scope>
</reference>
<gene>
    <name evidence="5" type="ORF">LCGC14_0115060</name>
</gene>
<evidence type="ECO:0000256" key="3">
    <source>
        <dbReference type="ARBA" id="ARBA00023163"/>
    </source>
</evidence>
<dbReference type="InterPro" id="IPR009057">
    <property type="entry name" value="Homeodomain-like_sf"/>
</dbReference>
<keyword evidence="3" id="KW-0804">Transcription</keyword>
<dbReference type="PROSITE" id="PS01124">
    <property type="entry name" value="HTH_ARAC_FAMILY_2"/>
    <property type="match status" value="1"/>
</dbReference>
<dbReference type="Gene3D" id="1.10.10.60">
    <property type="entry name" value="Homeodomain-like"/>
    <property type="match status" value="1"/>
</dbReference>
<dbReference type="Pfam" id="PF12833">
    <property type="entry name" value="HTH_18"/>
    <property type="match status" value="1"/>
</dbReference>
<dbReference type="EMBL" id="LAZR01000034">
    <property type="protein sequence ID" value="KKO01697.1"/>
    <property type="molecule type" value="Genomic_DNA"/>
</dbReference>
<dbReference type="SMART" id="SM00342">
    <property type="entry name" value="HTH_ARAC"/>
    <property type="match status" value="1"/>
</dbReference>
<comment type="caution">
    <text evidence="5">The sequence shown here is derived from an EMBL/GenBank/DDBJ whole genome shotgun (WGS) entry which is preliminary data.</text>
</comment>
<dbReference type="InterPro" id="IPR050204">
    <property type="entry name" value="AraC_XylS_family_regulators"/>
</dbReference>
<evidence type="ECO:0000313" key="5">
    <source>
        <dbReference type="EMBL" id="KKO01697.1"/>
    </source>
</evidence>
<dbReference type="SUPFAM" id="SSF46689">
    <property type="entry name" value="Homeodomain-like"/>
    <property type="match status" value="2"/>
</dbReference>
<protein>
    <recommendedName>
        <fullName evidence="4">HTH araC/xylS-type domain-containing protein</fullName>
    </recommendedName>
</protein>
<keyword evidence="2" id="KW-0238">DNA-binding</keyword>
<name>A0A0F9XQH5_9ZZZZ</name>
<keyword evidence="1" id="KW-0805">Transcription regulation</keyword>
<evidence type="ECO:0000256" key="1">
    <source>
        <dbReference type="ARBA" id="ARBA00023015"/>
    </source>
</evidence>
<dbReference type="InterPro" id="IPR011051">
    <property type="entry name" value="RmlC_Cupin_sf"/>
</dbReference>
<dbReference type="GO" id="GO:0043565">
    <property type="term" value="F:sequence-specific DNA binding"/>
    <property type="evidence" value="ECO:0007669"/>
    <property type="project" value="InterPro"/>
</dbReference>
<accession>A0A0F9XQH5</accession>
<dbReference type="Gene3D" id="2.60.120.10">
    <property type="entry name" value="Jelly Rolls"/>
    <property type="match status" value="1"/>
</dbReference>
<dbReference type="InterPro" id="IPR018060">
    <property type="entry name" value="HTH_AraC"/>
</dbReference>
<dbReference type="SUPFAM" id="SSF51182">
    <property type="entry name" value="RmlC-like cupins"/>
    <property type="match status" value="1"/>
</dbReference>
<proteinExistence type="predicted"/>
<dbReference type="PANTHER" id="PTHR46796">
    <property type="entry name" value="HTH-TYPE TRANSCRIPTIONAL ACTIVATOR RHAS-RELATED"/>
    <property type="match status" value="1"/>
</dbReference>
<feature type="domain" description="HTH araC/xylS-type" evidence="4">
    <location>
        <begin position="155"/>
        <end position="253"/>
    </location>
</feature>
<dbReference type="AlphaFoldDB" id="A0A0F9XQH5"/>
<dbReference type="PANTHER" id="PTHR46796:SF10">
    <property type="entry name" value="TRANSCRIPTIONAL ACTIVATOR FEAR"/>
    <property type="match status" value="1"/>
</dbReference>
<evidence type="ECO:0000259" key="4">
    <source>
        <dbReference type="PROSITE" id="PS01124"/>
    </source>
</evidence>